<keyword evidence="1" id="KW-0732">Signal</keyword>
<feature type="chain" id="PRO_5023040490" evidence="1">
    <location>
        <begin position="30"/>
        <end position="171"/>
    </location>
</feature>
<evidence type="ECO:0000256" key="1">
    <source>
        <dbReference type="SAM" id="SignalP"/>
    </source>
</evidence>
<dbReference type="RefSeq" id="WP_148811971.1">
    <property type="nucleotide sequence ID" value="NZ_CP043046.1"/>
</dbReference>
<evidence type="ECO:0000313" key="3">
    <source>
        <dbReference type="Proteomes" id="UP000325161"/>
    </source>
</evidence>
<dbReference type="AlphaFoldDB" id="A0A5C0ARI5"/>
<dbReference type="KEGG" id="pacr:FXN63_00940"/>
<name>A0A5C0ARI5_9BURK</name>
<dbReference type="Proteomes" id="UP000325161">
    <property type="component" value="Chromosome"/>
</dbReference>
<feature type="signal peptide" evidence="1">
    <location>
        <begin position="1"/>
        <end position="29"/>
    </location>
</feature>
<proteinExistence type="predicted"/>
<reference evidence="2 3" key="1">
    <citation type="submission" date="2019-08" db="EMBL/GenBank/DDBJ databases">
        <title>Amphibian skin-associated Pigmentiphaga: genome sequence and occurrence across geography and hosts.</title>
        <authorList>
            <person name="Bletz M.C."/>
            <person name="Bunk B."/>
            <person name="Sproeer C."/>
            <person name="Biwer P."/>
            <person name="Reiter S."/>
            <person name="Rabemananjara F.C.E."/>
            <person name="Schulz S."/>
            <person name="Overmann J."/>
            <person name="Vences M."/>
        </authorList>
    </citation>
    <scope>NUCLEOTIDE SEQUENCE [LARGE SCALE GENOMIC DNA]</scope>
    <source>
        <strain evidence="2 3">Mada1488</strain>
    </source>
</reference>
<gene>
    <name evidence="2" type="ORF">FXN63_00940</name>
</gene>
<dbReference type="PROSITE" id="PS51257">
    <property type="entry name" value="PROKAR_LIPOPROTEIN"/>
    <property type="match status" value="1"/>
</dbReference>
<organism evidence="2 3">
    <name type="scientific">Pigmentiphaga aceris</name>
    <dbReference type="NCBI Taxonomy" id="1940612"/>
    <lineage>
        <taxon>Bacteria</taxon>
        <taxon>Pseudomonadati</taxon>
        <taxon>Pseudomonadota</taxon>
        <taxon>Betaproteobacteria</taxon>
        <taxon>Burkholderiales</taxon>
        <taxon>Alcaligenaceae</taxon>
        <taxon>Pigmentiphaga</taxon>
    </lineage>
</organism>
<evidence type="ECO:0000313" key="2">
    <source>
        <dbReference type="EMBL" id="QEI04555.1"/>
    </source>
</evidence>
<protein>
    <submittedName>
        <fullName evidence="2">Uncharacterized protein</fullName>
    </submittedName>
</protein>
<dbReference type="EMBL" id="CP043046">
    <property type="protein sequence ID" value="QEI04555.1"/>
    <property type="molecule type" value="Genomic_DNA"/>
</dbReference>
<accession>A0A5C0ARI5</accession>
<keyword evidence="3" id="KW-1185">Reference proteome</keyword>
<sequence length="171" mass="18538">MTSVARSVFKPVRRATLAASMLAACSAWAFDPAVPTAEDLFSPASGPVVLGRFVATKTDPAVFAVEDSLRGNIPTGQYTVFETGRISLEGGLAVFALSRPDKHFPPGLAVLPVVEIDQVNRQLTIPMATAWRFRVSKDRLDDLLGFSTRFAPMVQALRHGGEFPAWVPVKR</sequence>